<dbReference type="Proteomes" id="UP000789375">
    <property type="component" value="Unassembled WGS sequence"/>
</dbReference>
<sequence>YAKDFGSKVEEHCIYKIHLEAINNNPNLLENRDIGATRKLARQVLNNFKVYKFFNNGISQRPKSTRIRLKAQQIRLAVEEANSDKVTGL</sequence>
<organism evidence="1 2">
    <name type="scientific">Funneliformis mosseae</name>
    <name type="common">Endomycorrhizal fungus</name>
    <name type="synonym">Glomus mosseae</name>
    <dbReference type="NCBI Taxonomy" id="27381"/>
    <lineage>
        <taxon>Eukaryota</taxon>
        <taxon>Fungi</taxon>
        <taxon>Fungi incertae sedis</taxon>
        <taxon>Mucoromycota</taxon>
        <taxon>Glomeromycotina</taxon>
        <taxon>Glomeromycetes</taxon>
        <taxon>Glomerales</taxon>
        <taxon>Glomeraceae</taxon>
        <taxon>Funneliformis</taxon>
    </lineage>
</organism>
<gene>
    <name evidence="1" type="ORF">FMOSSE_LOCUS16333</name>
</gene>
<keyword evidence="2" id="KW-1185">Reference proteome</keyword>
<dbReference type="EMBL" id="CAJVPP010022178">
    <property type="protein sequence ID" value="CAG8744528.1"/>
    <property type="molecule type" value="Genomic_DNA"/>
</dbReference>
<feature type="non-terminal residue" evidence="1">
    <location>
        <position position="89"/>
    </location>
</feature>
<protein>
    <submittedName>
        <fullName evidence="1">7317_t:CDS:1</fullName>
    </submittedName>
</protein>
<proteinExistence type="predicted"/>
<accession>A0A9N9IQJ4</accession>
<comment type="caution">
    <text evidence="1">The sequence shown here is derived from an EMBL/GenBank/DDBJ whole genome shotgun (WGS) entry which is preliminary data.</text>
</comment>
<dbReference type="AlphaFoldDB" id="A0A9N9IQJ4"/>
<evidence type="ECO:0000313" key="1">
    <source>
        <dbReference type="EMBL" id="CAG8744528.1"/>
    </source>
</evidence>
<name>A0A9N9IQJ4_FUNMO</name>
<evidence type="ECO:0000313" key="2">
    <source>
        <dbReference type="Proteomes" id="UP000789375"/>
    </source>
</evidence>
<reference evidence="1" key="1">
    <citation type="submission" date="2021-06" db="EMBL/GenBank/DDBJ databases">
        <authorList>
            <person name="Kallberg Y."/>
            <person name="Tangrot J."/>
            <person name="Rosling A."/>
        </authorList>
    </citation>
    <scope>NUCLEOTIDE SEQUENCE</scope>
    <source>
        <strain evidence="1">87-6 pot B 2015</strain>
    </source>
</reference>